<dbReference type="Proteomes" id="UP000887013">
    <property type="component" value="Unassembled WGS sequence"/>
</dbReference>
<dbReference type="AlphaFoldDB" id="A0A8X6UEM9"/>
<protein>
    <submittedName>
        <fullName evidence="1">Uncharacterized protein</fullName>
    </submittedName>
</protein>
<accession>A0A8X6UEM9</accession>
<gene>
    <name evidence="1" type="ORF">NPIL_17681</name>
</gene>
<dbReference type="EMBL" id="BMAW01027529">
    <property type="protein sequence ID" value="GFU02574.1"/>
    <property type="molecule type" value="Genomic_DNA"/>
</dbReference>
<sequence>MSAKTRGAQTGMKLEEPRSRRYYSVGCFPRNESSSQRRSGARMTGADLSHLTSAPFSTLLSGFFLSALQVGRCYERTFSLLEDRAKIFIKIKFNGEKDSFFIFMFADMI</sequence>
<reference evidence="1" key="1">
    <citation type="submission" date="2020-08" db="EMBL/GenBank/DDBJ databases">
        <title>Multicomponent nature underlies the extraordinary mechanical properties of spider dragline silk.</title>
        <authorList>
            <person name="Kono N."/>
            <person name="Nakamura H."/>
            <person name="Mori M."/>
            <person name="Yoshida Y."/>
            <person name="Ohtoshi R."/>
            <person name="Malay A.D."/>
            <person name="Moran D.A.P."/>
            <person name="Tomita M."/>
            <person name="Numata K."/>
            <person name="Arakawa K."/>
        </authorList>
    </citation>
    <scope>NUCLEOTIDE SEQUENCE</scope>
</reference>
<comment type="caution">
    <text evidence="1">The sequence shown here is derived from an EMBL/GenBank/DDBJ whole genome shotgun (WGS) entry which is preliminary data.</text>
</comment>
<keyword evidence="2" id="KW-1185">Reference proteome</keyword>
<organism evidence="1 2">
    <name type="scientific">Nephila pilipes</name>
    <name type="common">Giant wood spider</name>
    <name type="synonym">Nephila maculata</name>
    <dbReference type="NCBI Taxonomy" id="299642"/>
    <lineage>
        <taxon>Eukaryota</taxon>
        <taxon>Metazoa</taxon>
        <taxon>Ecdysozoa</taxon>
        <taxon>Arthropoda</taxon>
        <taxon>Chelicerata</taxon>
        <taxon>Arachnida</taxon>
        <taxon>Araneae</taxon>
        <taxon>Araneomorphae</taxon>
        <taxon>Entelegynae</taxon>
        <taxon>Araneoidea</taxon>
        <taxon>Nephilidae</taxon>
        <taxon>Nephila</taxon>
    </lineage>
</organism>
<evidence type="ECO:0000313" key="1">
    <source>
        <dbReference type="EMBL" id="GFU02574.1"/>
    </source>
</evidence>
<name>A0A8X6UEM9_NEPPI</name>
<proteinExistence type="predicted"/>
<evidence type="ECO:0000313" key="2">
    <source>
        <dbReference type="Proteomes" id="UP000887013"/>
    </source>
</evidence>